<name>K2F708_9BACT</name>
<protein>
    <submittedName>
        <fullName evidence="1">Uncharacterized protein</fullName>
    </submittedName>
</protein>
<dbReference type="InterPro" id="IPR036477">
    <property type="entry name" value="Formyl_transf_N_sf"/>
</dbReference>
<dbReference type="EMBL" id="AMFJ01000638">
    <property type="protein sequence ID" value="EKE26916.1"/>
    <property type="molecule type" value="Genomic_DNA"/>
</dbReference>
<accession>K2F708</accession>
<gene>
    <name evidence="1" type="ORF">ACD_4C00122G0001</name>
</gene>
<dbReference type="SUPFAM" id="SSF53328">
    <property type="entry name" value="Formyltransferase"/>
    <property type="match status" value="1"/>
</dbReference>
<organism evidence="1">
    <name type="scientific">uncultured bacterium</name>
    <name type="common">gcode 4</name>
    <dbReference type="NCBI Taxonomy" id="1234023"/>
    <lineage>
        <taxon>Bacteria</taxon>
        <taxon>environmental samples</taxon>
    </lineage>
</organism>
<dbReference type="AlphaFoldDB" id="K2F708"/>
<proteinExistence type="predicted"/>
<evidence type="ECO:0000313" key="1">
    <source>
        <dbReference type="EMBL" id="EKE26916.1"/>
    </source>
</evidence>
<reference evidence="1" key="1">
    <citation type="journal article" date="2012" name="Science">
        <title>Fermentation, hydrogen, and sulfur metabolism in multiple uncultivated bacterial phyla.</title>
        <authorList>
            <person name="Wrighton K.C."/>
            <person name="Thomas B.C."/>
            <person name="Sharon I."/>
            <person name="Miller C.S."/>
            <person name="Castelle C.J."/>
            <person name="VerBerkmoes N.C."/>
            <person name="Wilkins M.J."/>
            <person name="Hettich R.L."/>
            <person name="Lipton M.S."/>
            <person name="Williams K.H."/>
            <person name="Long P.E."/>
            <person name="Banfield J.F."/>
        </authorList>
    </citation>
    <scope>NUCLEOTIDE SEQUENCE [LARGE SCALE GENOMIC DNA]</scope>
</reference>
<sequence>MKKVWFFWTPYLARRVLEDLLKGQDIQVSFVVTWADKHVWRWMEIKFNPVKEFALEKDLPIYQIEKI</sequence>
<dbReference type="Gene3D" id="3.40.50.170">
    <property type="entry name" value="Formyl transferase, N-terminal domain"/>
    <property type="match status" value="1"/>
</dbReference>
<feature type="non-terminal residue" evidence="1">
    <location>
        <position position="67"/>
    </location>
</feature>
<comment type="caution">
    <text evidence="1">The sequence shown here is derived from an EMBL/GenBank/DDBJ whole genome shotgun (WGS) entry which is preliminary data.</text>
</comment>